<dbReference type="PANTHER" id="PTHR43215">
    <property type="entry name" value="RADIAL SPOKE HEAD 1 HOMOLOG"/>
    <property type="match status" value="1"/>
</dbReference>
<organism evidence="1 2">
    <name type="scientific">Artemisia annua</name>
    <name type="common">Sweet wormwood</name>
    <dbReference type="NCBI Taxonomy" id="35608"/>
    <lineage>
        <taxon>Eukaryota</taxon>
        <taxon>Viridiplantae</taxon>
        <taxon>Streptophyta</taxon>
        <taxon>Embryophyta</taxon>
        <taxon>Tracheophyta</taxon>
        <taxon>Spermatophyta</taxon>
        <taxon>Magnoliopsida</taxon>
        <taxon>eudicotyledons</taxon>
        <taxon>Gunneridae</taxon>
        <taxon>Pentapetalae</taxon>
        <taxon>asterids</taxon>
        <taxon>campanulids</taxon>
        <taxon>Asterales</taxon>
        <taxon>Asteraceae</taxon>
        <taxon>Asteroideae</taxon>
        <taxon>Anthemideae</taxon>
        <taxon>Artemisiinae</taxon>
        <taxon>Artemisia</taxon>
    </lineage>
</organism>
<dbReference type="PANTHER" id="PTHR43215:SF14">
    <property type="entry name" value="RADIAL SPOKE HEAD 1 HOMOLOG"/>
    <property type="match status" value="1"/>
</dbReference>
<dbReference type="OrthoDB" id="294378at2759"/>
<dbReference type="Gene3D" id="2.20.110.10">
    <property type="entry name" value="Histone H3 K4-specific methyltransferase SET7/9 N-terminal domain"/>
    <property type="match status" value="2"/>
</dbReference>
<proteinExistence type="predicted"/>
<dbReference type="SUPFAM" id="SSF82185">
    <property type="entry name" value="Histone H3 K4-specific methyltransferase SET7/9 N-terminal domain"/>
    <property type="match status" value="2"/>
</dbReference>
<name>A0A2U1KM93_ARTAN</name>
<dbReference type="EMBL" id="PKPP01016244">
    <property type="protein sequence ID" value="PWA37879.1"/>
    <property type="molecule type" value="Genomic_DNA"/>
</dbReference>
<dbReference type="GO" id="GO:0005829">
    <property type="term" value="C:cytosol"/>
    <property type="evidence" value="ECO:0007669"/>
    <property type="project" value="TreeGrafter"/>
</dbReference>
<sequence>MEIVLNGDVYFGDVKGRIPHGRCKYTWSYGTVYEGGWEEGKMTALRTSLKAIKAMLNLQLGIRAMEIVLNGDVYFGDVKGRIPHGRCKYTWSYGTVYEGGWEEGKMTALRTSLKAIKAMLNLQLGISKGRLCSKILETSLALGLLWKLSSNRYSGVLALSSSTTKGAQATKFLQLCRFDKNCSMTFQQQRCNNDINKHFHEPLTYEHRINKKKFKLNATSSDNPQSDATYDLIKPQKVCYRFLGCSI</sequence>
<reference evidence="1 2" key="1">
    <citation type="journal article" date="2018" name="Mol. Plant">
        <title>The genome of Artemisia annua provides insight into the evolution of Asteraceae family and artemisinin biosynthesis.</title>
        <authorList>
            <person name="Shen Q."/>
            <person name="Zhang L."/>
            <person name="Liao Z."/>
            <person name="Wang S."/>
            <person name="Yan T."/>
            <person name="Shi P."/>
            <person name="Liu M."/>
            <person name="Fu X."/>
            <person name="Pan Q."/>
            <person name="Wang Y."/>
            <person name="Lv Z."/>
            <person name="Lu X."/>
            <person name="Zhang F."/>
            <person name="Jiang W."/>
            <person name="Ma Y."/>
            <person name="Chen M."/>
            <person name="Hao X."/>
            <person name="Li L."/>
            <person name="Tang Y."/>
            <person name="Lv G."/>
            <person name="Zhou Y."/>
            <person name="Sun X."/>
            <person name="Brodelius P.E."/>
            <person name="Rose J.K.C."/>
            <person name="Tang K."/>
        </authorList>
    </citation>
    <scope>NUCLEOTIDE SEQUENCE [LARGE SCALE GENOMIC DNA]</scope>
    <source>
        <strain evidence="2">cv. Huhao1</strain>
        <tissue evidence="1">Leaf</tissue>
    </source>
</reference>
<gene>
    <name evidence="1" type="ORF">CTI12_AA586480</name>
</gene>
<keyword evidence="2" id="KW-1185">Reference proteome</keyword>
<protein>
    <submittedName>
        <fullName evidence="1">MORN motif-containing protein</fullName>
    </submittedName>
</protein>
<accession>A0A2U1KM93</accession>
<dbReference type="STRING" id="35608.A0A2U1KM93"/>
<dbReference type="AlphaFoldDB" id="A0A2U1KM93"/>
<comment type="caution">
    <text evidence="1">The sequence shown here is derived from an EMBL/GenBank/DDBJ whole genome shotgun (WGS) entry which is preliminary data.</text>
</comment>
<evidence type="ECO:0000313" key="2">
    <source>
        <dbReference type="Proteomes" id="UP000245207"/>
    </source>
</evidence>
<evidence type="ECO:0000313" key="1">
    <source>
        <dbReference type="EMBL" id="PWA37879.1"/>
    </source>
</evidence>
<dbReference type="Proteomes" id="UP000245207">
    <property type="component" value="Unassembled WGS sequence"/>
</dbReference>